<protein>
    <recommendedName>
        <fullName evidence="2 8">Translation initiation factor IF-2</fullName>
    </recommendedName>
</protein>
<feature type="region of interest" description="Disordered" evidence="10">
    <location>
        <begin position="87"/>
        <end position="326"/>
    </location>
</feature>
<dbReference type="Pfam" id="PF00009">
    <property type="entry name" value="GTP_EFTU"/>
    <property type="match status" value="1"/>
</dbReference>
<dbReference type="Gene3D" id="1.10.10.2480">
    <property type="match status" value="1"/>
</dbReference>
<dbReference type="FunFam" id="3.40.50.10050:FF:000001">
    <property type="entry name" value="Translation initiation factor IF-2"/>
    <property type="match status" value="1"/>
</dbReference>
<feature type="domain" description="Tr-type G" evidence="11">
    <location>
        <begin position="479"/>
        <end position="652"/>
    </location>
</feature>
<dbReference type="Pfam" id="PF04760">
    <property type="entry name" value="IF2_N"/>
    <property type="match status" value="2"/>
</dbReference>
<keyword evidence="4 8" id="KW-0547">Nucleotide-binding</keyword>
<dbReference type="InterPro" id="IPR027417">
    <property type="entry name" value="P-loop_NTPase"/>
</dbReference>
<dbReference type="PANTHER" id="PTHR43381">
    <property type="entry name" value="TRANSLATION INITIATION FACTOR IF-2-RELATED"/>
    <property type="match status" value="1"/>
</dbReference>
<dbReference type="Pfam" id="PF22042">
    <property type="entry name" value="EF-G_D2"/>
    <property type="match status" value="1"/>
</dbReference>
<dbReference type="Gene3D" id="3.40.50.10050">
    <property type="entry name" value="Translation initiation factor IF- 2, domain 3"/>
    <property type="match status" value="1"/>
</dbReference>
<comment type="caution">
    <text evidence="12">The sequence shown here is derived from an EMBL/GenBank/DDBJ whole genome shotgun (WGS) entry which is preliminary data.</text>
</comment>
<dbReference type="PROSITE" id="PS01176">
    <property type="entry name" value="IF2"/>
    <property type="match status" value="1"/>
</dbReference>
<dbReference type="PROSITE" id="PS51722">
    <property type="entry name" value="G_TR_2"/>
    <property type="match status" value="1"/>
</dbReference>
<dbReference type="EMBL" id="JADQBC010000025">
    <property type="protein sequence ID" value="MBR8827280.1"/>
    <property type="molecule type" value="Genomic_DNA"/>
</dbReference>
<comment type="subcellular location">
    <subcellularLocation>
        <location evidence="8">Cytoplasm</location>
    </subcellularLocation>
</comment>
<feature type="compositionally biased region" description="Basic and acidic residues" evidence="10">
    <location>
        <begin position="171"/>
        <end position="187"/>
    </location>
</feature>
<dbReference type="PANTHER" id="PTHR43381:SF5">
    <property type="entry name" value="TR-TYPE G DOMAIN-CONTAINING PROTEIN"/>
    <property type="match status" value="1"/>
</dbReference>
<dbReference type="SUPFAM" id="SSF50447">
    <property type="entry name" value="Translation proteins"/>
    <property type="match status" value="2"/>
</dbReference>
<dbReference type="GO" id="GO:0003924">
    <property type="term" value="F:GTPase activity"/>
    <property type="evidence" value="ECO:0007669"/>
    <property type="project" value="UniProtKB-UniRule"/>
</dbReference>
<feature type="compositionally biased region" description="Basic residues" evidence="10">
    <location>
        <begin position="278"/>
        <end position="292"/>
    </location>
</feature>
<feature type="compositionally biased region" description="Basic and acidic residues" evidence="10">
    <location>
        <begin position="196"/>
        <end position="257"/>
    </location>
</feature>
<dbReference type="CDD" id="cd01887">
    <property type="entry name" value="IF2_eIF5B"/>
    <property type="match status" value="1"/>
</dbReference>
<dbReference type="NCBIfam" id="TIGR00487">
    <property type="entry name" value="IF-2"/>
    <property type="match status" value="1"/>
</dbReference>
<dbReference type="InterPro" id="IPR006847">
    <property type="entry name" value="IF2_N"/>
</dbReference>
<evidence type="ECO:0000256" key="7">
    <source>
        <dbReference type="ARBA" id="ARBA00025162"/>
    </source>
</evidence>
<feature type="binding site" evidence="8">
    <location>
        <begin position="538"/>
        <end position="542"/>
    </location>
    <ligand>
        <name>GTP</name>
        <dbReference type="ChEBI" id="CHEBI:37565"/>
    </ligand>
</feature>
<keyword evidence="3 8" id="KW-0396">Initiation factor</keyword>
<feature type="compositionally biased region" description="Basic and acidic residues" evidence="10">
    <location>
        <begin position="381"/>
        <end position="394"/>
    </location>
</feature>
<feature type="binding site" evidence="8">
    <location>
        <begin position="488"/>
        <end position="495"/>
    </location>
    <ligand>
        <name>GTP</name>
        <dbReference type="ChEBI" id="CHEBI:37565"/>
    </ligand>
</feature>
<dbReference type="SUPFAM" id="SSF52540">
    <property type="entry name" value="P-loop containing nucleoside triphosphate hydrolases"/>
    <property type="match status" value="1"/>
</dbReference>
<dbReference type="GO" id="GO:0005829">
    <property type="term" value="C:cytosol"/>
    <property type="evidence" value="ECO:0007669"/>
    <property type="project" value="TreeGrafter"/>
</dbReference>
<dbReference type="Pfam" id="PF11987">
    <property type="entry name" value="IF-2"/>
    <property type="match status" value="1"/>
</dbReference>
<comment type="function">
    <text evidence="7 8 9">One of the essential components for the initiation of protein synthesis. Protects formylmethionyl-tRNA from spontaneous hydrolysis and promotes its binding to the 30S ribosomal subunits. Also involved in the hydrolysis of GTP during the formation of the 70S ribosomal complex.</text>
</comment>
<evidence type="ECO:0000313" key="13">
    <source>
        <dbReference type="Proteomes" id="UP000767446"/>
    </source>
</evidence>
<dbReference type="CDD" id="cd03702">
    <property type="entry name" value="IF2_mtIF2_II"/>
    <property type="match status" value="1"/>
</dbReference>
<dbReference type="FunFam" id="2.40.30.10:FF:000007">
    <property type="entry name" value="Translation initiation factor IF-2"/>
    <property type="match status" value="1"/>
</dbReference>
<accession>A0A941GUA1</accession>
<feature type="compositionally biased region" description="Basic and acidic residues" evidence="10">
    <location>
        <begin position="130"/>
        <end position="162"/>
    </location>
</feature>
<evidence type="ECO:0000256" key="10">
    <source>
        <dbReference type="SAM" id="MobiDB-lite"/>
    </source>
</evidence>
<feature type="compositionally biased region" description="Acidic residues" evidence="10">
    <location>
        <begin position="258"/>
        <end position="269"/>
    </location>
</feature>
<dbReference type="NCBIfam" id="TIGR00231">
    <property type="entry name" value="small_GTP"/>
    <property type="match status" value="1"/>
</dbReference>
<organism evidence="12 13">
    <name type="scientific">Gomphosphaeria aponina SAG 52.96 = DSM 107014</name>
    <dbReference type="NCBI Taxonomy" id="1521640"/>
    <lineage>
        <taxon>Bacteria</taxon>
        <taxon>Bacillati</taxon>
        <taxon>Cyanobacteriota</taxon>
        <taxon>Cyanophyceae</taxon>
        <taxon>Oscillatoriophycideae</taxon>
        <taxon>Chroococcales</taxon>
        <taxon>Gomphosphaeriaceae</taxon>
        <taxon>Gomphosphaeria</taxon>
    </lineage>
</organism>
<proteinExistence type="inferred from homology"/>
<dbReference type="InterPro" id="IPR005225">
    <property type="entry name" value="Small_GTP-bd"/>
</dbReference>
<keyword evidence="5 8" id="KW-0648">Protein biosynthesis</keyword>
<evidence type="ECO:0000256" key="5">
    <source>
        <dbReference type="ARBA" id="ARBA00022917"/>
    </source>
</evidence>
<feature type="region of interest" description="Disordered" evidence="10">
    <location>
        <begin position="349"/>
        <end position="394"/>
    </location>
</feature>
<reference evidence="12" key="1">
    <citation type="submission" date="2021-02" db="EMBL/GenBank/DDBJ databases">
        <title>Metagenome analyses of Stigonema ocellatum DSM 106950, Chlorogloea purpurea SAG 13.99 and Gomphosphaeria aponina DSM 107014.</title>
        <authorList>
            <person name="Marter P."/>
            <person name="Huang S."/>
        </authorList>
    </citation>
    <scope>NUCLEOTIDE SEQUENCE</scope>
    <source>
        <strain evidence="12">JP213</strain>
    </source>
</reference>
<dbReference type="InterPro" id="IPR053905">
    <property type="entry name" value="EF-G-like_DII"/>
</dbReference>
<dbReference type="FunFam" id="2.40.30.10:FF:000008">
    <property type="entry name" value="Translation initiation factor IF-2"/>
    <property type="match status" value="1"/>
</dbReference>
<feature type="binding site" evidence="8">
    <location>
        <begin position="592"/>
        <end position="595"/>
    </location>
    <ligand>
        <name>GTP</name>
        <dbReference type="ChEBI" id="CHEBI:37565"/>
    </ligand>
</feature>
<dbReference type="GO" id="GO:0005525">
    <property type="term" value="F:GTP binding"/>
    <property type="evidence" value="ECO:0007669"/>
    <property type="project" value="UniProtKB-KW"/>
</dbReference>
<evidence type="ECO:0000256" key="4">
    <source>
        <dbReference type="ARBA" id="ARBA00022741"/>
    </source>
</evidence>
<feature type="compositionally biased region" description="Basic residues" evidence="10">
    <location>
        <begin position="308"/>
        <end position="320"/>
    </location>
</feature>
<dbReference type="HAMAP" id="MF_00100_B">
    <property type="entry name" value="IF_2_B"/>
    <property type="match status" value="1"/>
</dbReference>
<keyword evidence="6 8" id="KW-0342">GTP-binding</keyword>
<dbReference type="GO" id="GO:0003743">
    <property type="term" value="F:translation initiation factor activity"/>
    <property type="evidence" value="ECO:0007669"/>
    <property type="project" value="UniProtKB-UniRule"/>
</dbReference>
<gene>
    <name evidence="8 12" type="primary">infB</name>
    <name evidence="12" type="ORF">DSM107014_05140</name>
</gene>
<dbReference type="PRINTS" id="PR00315">
    <property type="entry name" value="ELONGATNFCT"/>
</dbReference>
<evidence type="ECO:0000256" key="1">
    <source>
        <dbReference type="ARBA" id="ARBA00007733"/>
    </source>
</evidence>
<evidence type="ECO:0000259" key="11">
    <source>
        <dbReference type="PROSITE" id="PS51722"/>
    </source>
</evidence>
<dbReference type="AlphaFoldDB" id="A0A941GUA1"/>
<evidence type="ECO:0000256" key="6">
    <source>
        <dbReference type="ARBA" id="ARBA00023134"/>
    </source>
</evidence>
<keyword evidence="8" id="KW-0963">Cytoplasm</keyword>
<evidence type="ECO:0000256" key="3">
    <source>
        <dbReference type="ARBA" id="ARBA00022540"/>
    </source>
</evidence>
<dbReference type="InterPro" id="IPR036925">
    <property type="entry name" value="TIF_IF2_dom3_sf"/>
</dbReference>
<evidence type="ECO:0000256" key="2">
    <source>
        <dbReference type="ARBA" id="ARBA00020675"/>
    </source>
</evidence>
<evidence type="ECO:0000313" key="12">
    <source>
        <dbReference type="EMBL" id="MBR8827280.1"/>
    </source>
</evidence>
<comment type="caution">
    <text evidence="8">Lacks conserved residue(s) required for the propagation of feature annotation.</text>
</comment>
<dbReference type="InterPro" id="IPR015760">
    <property type="entry name" value="TIF_IF2"/>
</dbReference>
<dbReference type="Proteomes" id="UP000767446">
    <property type="component" value="Unassembled WGS sequence"/>
</dbReference>
<dbReference type="CDD" id="cd03692">
    <property type="entry name" value="mtIF2_IVc"/>
    <property type="match status" value="1"/>
</dbReference>
<dbReference type="SUPFAM" id="SSF52156">
    <property type="entry name" value="Initiation factor IF2/eIF5b, domain 3"/>
    <property type="match status" value="1"/>
</dbReference>
<comment type="similarity">
    <text evidence="1 8 9">Belongs to the TRAFAC class translation factor GTPase superfamily. Classic translation factor GTPase family. IF-2 subfamily.</text>
</comment>
<dbReference type="Gene3D" id="2.40.30.10">
    <property type="entry name" value="Translation factors"/>
    <property type="match status" value="2"/>
</dbReference>
<name>A0A941GUA1_9CHRO</name>
<dbReference type="InterPro" id="IPR044145">
    <property type="entry name" value="IF2_II"/>
</dbReference>
<dbReference type="InterPro" id="IPR023115">
    <property type="entry name" value="TIF_IF2_dom3"/>
</dbReference>
<dbReference type="InterPro" id="IPR009000">
    <property type="entry name" value="Transl_B-barrel_sf"/>
</dbReference>
<evidence type="ECO:0000256" key="8">
    <source>
        <dbReference type="HAMAP-Rule" id="MF_00100"/>
    </source>
</evidence>
<dbReference type="Gene3D" id="3.40.50.300">
    <property type="entry name" value="P-loop containing nucleotide triphosphate hydrolases"/>
    <property type="match status" value="1"/>
</dbReference>
<dbReference type="FunFam" id="3.40.50.300:FF:000019">
    <property type="entry name" value="Translation initiation factor IF-2"/>
    <property type="match status" value="1"/>
</dbReference>
<sequence>MNGKVRIYELSKDLNLENKDILDICEQINITVKSHSSTITESQAERIRAAAEKYTPTQVGKGAALTVGAENGSEGQRKQQILAIHHKHPDLSNSSKETTPALIGPPDRPVTPGQKAKLKHESIISVRSPELPKLKEPTKPTKLVENKAETIIEEKGDEEKKSLLNPPARPKPADKKQVTKPVKKSEIVEVTGQEQEQEKIKQAPKSPKESDKEVKKPTAKKQDDRDQPKPKRPERPKAAKEIQPKEEEETLVKGDQVREDDEFEVDDLNDLTKEKQAKPKLKRPTHPSKAKKKWDEEEDVEQQEGKSKSTKSSKLSKRRPLVIDEEDDIEEILEDDELLTPAMMTLSLARPPKPLGVNKPPAEANKTKKPTPKTEGGQTRSKSERREKKGVKERPTTIILSENLTVRELSELLEVPETEIIKNLFFKGIPVNITQTLEVETARLVASELGVSVESKEETAAATKTTEILDEQDLEHLQRRPPVVTIMGHVDHGKTTLLDSIRKTKVAQGEAGGITQHIGAYHVDVSHNGSTEQVVFLDTPGHEAFTAMRARGTRVTDIAVLVVAADDGVQPQTREAISHARAAEVPIVVAINKVDKPEANPDRIKQELMELNLVAEEWGGETIMVPVSALKGENLDTLLEMILLVAEVEDLYANPDRAAKGTVIEANLDRTKGPVATLLVQNGTLRVGDIIVAGAVLGKIRAMIDDRGDKVEAAGPSFAVEVLGLGDVPAAGDEFDVFDNEKDARSLAEQRAEAKRQSRLQQAMSSRRVTLGNLSAQAQAGELKELNLILKADVQGSLEAILGAIKELPQNEVQIRVLLAAPGDITETDVDLAAASGAVIIGFNTTIGNGARAEADQEGVDIRDYAVIYKLLDDIHGAMEGLLDPEEVEESLGVAEVRAVFNIGRGAVAGCYVQSGKMVRNRLVRVRRKGELLYSGPLDSLKRIKEDAREVNAGYECGIGTPKFNAWQEGDSIECYEMVLKRRTLSPK</sequence>
<dbReference type="InterPro" id="IPR000795">
    <property type="entry name" value="T_Tr_GTP-bd_dom"/>
</dbReference>
<evidence type="ECO:0000256" key="9">
    <source>
        <dbReference type="RuleBase" id="RU000644"/>
    </source>
</evidence>
<dbReference type="InterPro" id="IPR000178">
    <property type="entry name" value="TF_IF2_bacterial-like"/>
</dbReference>